<keyword evidence="3" id="KW-1185">Reference proteome</keyword>
<dbReference type="InterPro" id="IPR023286">
    <property type="entry name" value="ABATE_dom_sf"/>
</dbReference>
<dbReference type="Proteomes" id="UP001223072">
    <property type="component" value="Unassembled WGS sequence"/>
</dbReference>
<dbReference type="EMBL" id="JAUSZS010000002">
    <property type="protein sequence ID" value="MDQ0930436.1"/>
    <property type="molecule type" value="Genomic_DNA"/>
</dbReference>
<accession>A0ABU0REM5</accession>
<dbReference type="PANTHER" id="PTHR35525:SF3">
    <property type="entry name" value="BLL6575 PROTEIN"/>
    <property type="match status" value="1"/>
</dbReference>
<dbReference type="Gene3D" id="1.10.3300.10">
    <property type="entry name" value="Jann2411-like domain"/>
    <property type="match status" value="1"/>
</dbReference>
<name>A0ABU0REM5_9ACTN</name>
<sequence>MASETTVAAGPYELRFDAGRICLDLLATAHPDERLGAAQPLRAWIAASGLVPVGTPLRHVDGSWVTRFGELRSLIGRLTGQLVHIPPVADPRSLEQALARLNDLARPAPPAARAVRAPDGTLVRELHGPPDCAALLGAVARDAVELLTDPEARACLRQCEGDNCPIVYLDTSRGRRRRWCSSEICGNRERVARHRRRAALARA</sequence>
<organism evidence="2 3">
    <name type="scientific">Streptomyces turgidiscabies</name>
    <dbReference type="NCBI Taxonomy" id="85558"/>
    <lineage>
        <taxon>Bacteria</taxon>
        <taxon>Bacillati</taxon>
        <taxon>Actinomycetota</taxon>
        <taxon>Actinomycetes</taxon>
        <taxon>Kitasatosporales</taxon>
        <taxon>Streptomycetaceae</taxon>
        <taxon>Streptomyces</taxon>
    </lineage>
</organism>
<evidence type="ECO:0000313" key="3">
    <source>
        <dbReference type="Proteomes" id="UP001223072"/>
    </source>
</evidence>
<gene>
    <name evidence="2" type="ORF">QFZ49_000343</name>
</gene>
<dbReference type="PANTHER" id="PTHR35525">
    <property type="entry name" value="BLL6575 PROTEIN"/>
    <property type="match status" value="1"/>
</dbReference>
<reference evidence="2 3" key="1">
    <citation type="submission" date="2023-07" db="EMBL/GenBank/DDBJ databases">
        <title>Comparative genomics of wheat-associated soil bacteria to identify genetic determinants of phenazine resistance.</title>
        <authorList>
            <person name="Mouncey N."/>
        </authorList>
    </citation>
    <scope>NUCLEOTIDE SEQUENCE [LARGE SCALE GENOMIC DNA]</scope>
    <source>
        <strain evidence="2 3">W2I16</strain>
    </source>
</reference>
<evidence type="ECO:0000313" key="2">
    <source>
        <dbReference type="EMBL" id="MDQ0930436.1"/>
    </source>
</evidence>
<feature type="domain" description="Zinc finger CGNR" evidence="1">
    <location>
        <begin position="156"/>
        <end position="197"/>
    </location>
</feature>
<protein>
    <submittedName>
        <fullName evidence="2">RNA-binding Zn ribbon-like protein</fullName>
    </submittedName>
</protein>
<dbReference type="Pfam" id="PF07336">
    <property type="entry name" value="ABATE"/>
    <property type="match status" value="1"/>
</dbReference>
<comment type="caution">
    <text evidence="2">The sequence shown here is derived from an EMBL/GenBank/DDBJ whole genome shotgun (WGS) entry which is preliminary data.</text>
</comment>
<dbReference type="SUPFAM" id="SSF160904">
    <property type="entry name" value="Jann2411-like"/>
    <property type="match status" value="1"/>
</dbReference>
<evidence type="ECO:0000259" key="1">
    <source>
        <dbReference type="Pfam" id="PF11706"/>
    </source>
</evidence>
<dbReference type="RefSeq" id="WP_307624684.1">
    <property type="nucleotide sequence ID" value="NZ_JAUSZS010000002.1"/>
</dbReference>
<dbReference type="InterPro" id="IPR010852">
    <property type="entry name" value="ABATE"/>
</dbReference>
<dbReference type="InterPro" id="IPR021005">
    <property type="entry name" value="Znf_CGNR"/>
</dbReference>
<dbReference type="Pfam" id="PF11706">
    <property type="entry name" value="zf-CGNR"/>
    <property type="match status" value="1"/>
</dbReference>
<proteinExistence type="predicted"/>